<organism evidence="1 2">
    <name type="scientific">Marmota monax</name>
    <name type="common">Woodchuck</name>
    <dbReference type="NCBI Taxonomy" id="9995"/>
    <lineage>
        <taxon>Eukaryota</taxon>
        <taxon>Metazoa</taxon>
        <taxon>Chordata</taxon>
        <taxon>Craniata</taxon>
        <taxon>Vertebrata</taxon>
        <taxon>Euteleostomi</taxon>
        <taxon>Mammalia</taxon>
        <taxon>Eutheria</taxon>
        <taxon>Euarchontoglires</taxon>
        <taxon>Glires</taxon>
        <taxon>Rodentia</taxon>
        <taxon>Sciuromorpha</taxon>
        <taxon>Sciuridae</taxon>
        <taxon>Xerinae</taxon>
        <taxon>Marmotini</taxon>
        <taxon>Marmota</taxon>
    </lineage>
</organism>
<evidence type="ECO:0000313" key="1">
    <source>
        <dbReference type="EMBL" id="VTJ81474.1"/>
    </source>
</evidence>
<comment type="caution">
    <text evidence="1">The sequence shown here is derived from an EMBL/GenBank/DDBJ whole genome shotgun (WGS) entry which is preliminary data.</text>
</comment>
<name>A0A5E4CHX1_MARMO</name>
<feature type="non-terminal residue" evidence="1">
    <location>
        <position position="1"/>
    </location>
</feature>
<reference evidence="1" key="1">
    <citation type="submission" date="2019-04" db="EMBL/GenBank/DDBJ databases">
        <authorList>
            <person name="Alioto T."/>
            <person name="Alioto T."/>
        </authorList>
    </citation>
    <scope>NUCLEOTIDE SEQUENCE [LARGE SCALE GENOMIC DNA]</scope>
</reference>
<dbReference type="AlphaFoldDB" id="A0A5E4CHX1"/>
<gene>
    <name evidence="1" type="ORF">MONAX_5E019222</name>
</gene>
<evidence type="ECO:0000313" key="2">
    <source>
        <dbReference type="Proteomes" id="UP000335636"/>
    </source>
</evidence>
<keyword evidence="2" id="KW-1185">Reference proteome</keyword>
<dbReference type="Proteomes" id="UP000335636">
    <property type="component" value="Unassembled WGS sequence"/>
</dbReference>
<accession>A0A5E4CHX1</accession>
<protein>
    <submittedName>
        <fullName evidence="1">Uncharacterized protein</fullName>
    </submittedName>
</protein>
<feature type="non-terminal residue" evidence="1">
    <location>
        <position position="65"/>
    </location>
</feature>
<proteinExistence type="predicted"/>
<sequence length="65" mass="7426">YPRSRCRGNRRDEIAHLEGPYQPRGSEARGVLVLLAGWARAPQGCRARQGTRSLHCTERSQPRRK</sequence>
<dbReference type="EMBL" id="CABDUW010001431">
    <property type="protein sequence ID" value="VTJ81474.1"/>
    <property type="molecule type" value="Genomic_DNA"/>
</dbReference>